<dbReference type="Proteomes" id="UP000215902">
    <property type="component" value="Unassembled WGS sequence"/>
</dbReference>
<feature type="region of interest" description="Disordered" evidence="2">
    <location>
        <begin position="41"/>
        <end position="70"/>
    </location>
</feature>
<dbReference type="InterPro" id="IPR012317">
    <property type="entry name" value="Poly(ADP-ribose)pol_cat_dom"/>
</dbReference>
<accession>A0A267FWN2</accession>
<dbReference type="SUPFAM" id="SSF56399">
    <property type="entry name" value="ADP-ribosylation"/>
    <property type="match status" value="1"/>
</dbReference>
<keyword evidence="5" id="KW-1185">Reference proteome</keyword>
<evidence type="ECO:0000256" key="2">
    <source>
        <dbReference type="SAM" id="MobiDB-lite"/>
    </source>
</evidence>
<dbReference type="PROSITE" id="PS51059">
    <property type="entry name" value="PARP_CATALYTIC"/>
    <property type="match status" value="1"/>
</dbReference>
<feature type="compositionally biased region" description="Basic and acidic residues" evidence="2">
    <location>
        <begin position="255"/>
        <end position="273"/>
    </location>
</feature>
<keyword evidence="1" id="KW-0520">NAD</keyword>
<evidence type="ECO:0000313" key="5">
    <source>
        <dbReference type="Proteomes" id="UP000215902"/>
    </source>
</evidence>
<dbReference type="EC" id="2.4.2.-" evidence="1"/>
<proteinExistence type="predicted"/>
<name>A0A267FWN2_9PLAT</name>
<protein>
    <recommendedName>
        <fullName evidence="1">Poly [ADP-ribose] polymerase</fullName>
        <shortName evidence="1">PARP</shortName>
        <ecNumber evidence="1">2.4.2.-</ecNumber>
    </recommendedName>
</protein>
<organism evidence="4 5">
    <name type="scientific">Macrostomum lignano</name>
    <dbReference type="NCBI Taxonomy" id="282301"/>
    <lineage>
        <taxon>Eukaryota</taxon>
        <taxon>Metazoa</taxon>
        <taxon>Spiralia</taxon>
        <taxon>Lophotrochozoa</taxon>
        <taxon>Platyhelminthes</taxon>
        <taxon>Rhabditophora</taxon>
        <taxon>Macrostomorpha</taxon>
        <taxon>Macrostomida</taxon>
        <taxon>Macrostomidae</taxon>
        <taxon>Macrostomum</taxon>
    </lineage>
</organism>
<feature type="region of interest" description="Disordered" evidence="2">
    <location>
        <begin position="179"/>
        <end position="320"/>
    </location>
</feature>
<dbReference type="Gene3D" id="3.90.228.10">
    <property type="match status" value="1"/>
</dbReference>
<evidence type="ECO:0000313" key="4">
    <source>
        <dbReference type="EMBL" id="PAA77477.1"/>
    </source>
</evidence>
<feature type="compositionally biased region" description="Basic and acidic residues" evidence="2">
    <location>
        <begin position="179"/>
        <end position="195"/>
    </location>
</feature>
<feature type="compositionally biased region" description="Basic residues" evidence="2">
    <location>
        <begin position="305"/>
        <end position="317"/>
    </location>
</feature>
<reference evidence="4 5" key="1">
    <citation type="submission" date="2017-06" db="EMBL/GenBank/DDBJ databases">
        <title>A platform for efficient transgenesis in Macrostomum lignano, a flatworm model organism for stem cell research.</title>
        <authorList>
            <person name="Berezikov E."/>
        </authorList>
    </citation>
    <scope>NUCLEOTIDE SEQUENCE [LARGE SCALE GENOMIC DNA]</scope>
    <source>
        <strain evidence="4">DV1</strain>
        <tissue evidence="4">Whole organism</tissue>
    </source>
</reference>
<dbReference type="PANTHER" id="PTHR45740:SF2">
    <property type="entry name" value="POLY [ADP-RIBOSE] POLYMERASE"/>
    <property type="match status" value="1"/>
</dbReference>
<feature type="non-terminal residue" evidence="4">
    <location>
        <position position="1"/>
    </location>
</feature>
<dbReference type="EMBL" id="NIVC01000739">
    <property type="protein sequence ID" value="PAA77477.1"/>
    <property type="molecule type" value="Genomic_DNA"/>
</dbReference>
<dbReference type="GO" id="GO:0003950">
    <property type="term" value="F:NAD+ poly-ADP-ribosyltransferase activity"/>
    <property type="evidence" value="ECO:0007669"/>
    <property type="project" value="UniProtKB-UniRule"/>
</dbReference>
<dbReference type="AlphaFoldDB" id="A0A267FWN2"/>
<dbReference type="OrthoDB" id="411019at2759"/>
<keyword evidence="1" id="KW-0808">Transferase</keyword>
<dbReference type="STRING" id="282301.A0A267FWN2"/>
<comment type="caution">
    <text evidence="4">The sequence shown here is derived from an EMBL/GenBank/DDBJ whole genome shotgun (WGS) entry which is preliminary data.</text>
</comment>
<dbReference type="Pfam" id="PF00644">
    <property type="entry name" value="PARP"/>
    <property type="match status" value="1"/>
</dbReference>
<evidence type="ECO:0000256" key="1">
    <source>
        <dbReference type="RuleBase" id="RU362114"/>
    </source>
</evidence>
<gene>
    <name evidence="4" type="ORF">BOX15_Mlig033587g1</name>
</gene>
<dbReference type="PANTHER" id="PTHR45740">
    <property type="entry name" value="POLY [ADP-RIBOSE] POLYMERASE"/>
    <property type="match status" value="1"/>
</dbReference>
<feature type="compositionally biased region" description="Basic and acidic residues" evidence="2">
    <location>
        <begin position="230"/>
        <end position="247"/>
    </location>
</feature>
<sequence length="562" mass="65428">SLPVCLFILQRTAHQMGNVLAKKRESRYPPQSQTEIRPTQYSTNATGYGYGRRGDASDGMNGRHRRTAQDPPRIKLDNTYKFDRQRQSATDWIKKKHVELMDLDADRGPNSEKARQLRAIEDTLNEGEDLLSDATVTAEQMLQRTTCPFRVGRQHLQLVQSWSMMISLFERLQREFYTDDSGQDGRRRRDGENRYRRNHRSKWERHCEQNQFDSSGFGGRQFDGGWQSETDLRDRSDGRDDWGVSDRRRGRRRREAGIDNGRESRSPWRDQSHEFSNSQHDLRSWGETENEGSDGNRNGRVDGGRRKHRRRYHRRRGNYRDQQKVRHFNCGHWEKLDREASSRLVSNDFCSKCWPLTAQMQRNGLFSRPRDDDQVKRTMLSDTDPENSLEYIQVLDRVVRYVKPEHNITVRIRSIEKIENPVLDRRVYHVYDQLIKKNSEPLLLIHGTTGDAAEKIIQEGFQVGNRGMYGAGIYFATDTSKSAQYARDSGVKTLLLCNVVLGKYMVCDAPRNDLNLQNVVAAGFDSVFAKRNSRGTGGVFNDEYIVYRPEQATPRYLVKFDV</sequence>
<dbReference type="GO" id="GO:0005634">
    <property type="term" value="C:nucleus"/>
    <property type="evidence" value="ECO:0007669"/>
    <property type="project" value="TreeGrafter"/>
</dbReference>
<keyword evidence="1" id="KW-0328">Glycosyltransferase</keyword>
<dbReference type="InterPro" id="IPR051712">
    <property type="entry name" value="ARTD-AVP"/>
</dbReference>
<evidence type="ECO:0000259" key="3">
    <source>
        <dbReference type="PROSITE" id="PS51059"/>
    </source>
</evidence>
<feature type="domain" description="PARP catalytic" evidence="3">
    <location>
        <begin position="366"/>
        <end position="562"/>
    </location>
</feature>
<dbReference type="GO" id="GO:1990404">
    <property type="term" value="F:NAD+-protein mono-ADP-ribosyltransferase activity"/>
    <property type="evidence" value="ECO:0007669"/>
    <property type="project" value="TreeGrafter"/>
</dbReference>